<dbReference type="RefSeq" id="WP_165095589.1">
    <property type="nucleotide sequence ID" value="NZ_CP049056.1"/>
</dbReference>
<dbReference type="PANTHER" id="PTHR33293:SF2">
    <property type="entry name" value="TRANSPOSASE"/>
    <property type="match status" value="1"/>
</dbReference>
<dbReference type="EMBL" id="CP049056">
    <property type="protein sequence ID" value="QIE54776.1"/>
    <property type="molecule type" value="Genomic_DNA"/>
</dbReference>
<protein>
    <submittedName>
        <fullName evidence="1">DDE-type integrase/transposase/recombinase</fullName>
    </submittedName>
</protein>
<dbReference type="InterPro" id="IPR051354">
    <property type="entry name" value="Transposase_27_IS1"/>
</dbReference>
<sequence length="298" mass="33233">MNKLDTKTRALILRLLVEGNSIRATARVADVSKNTVNKLLIDAGKACSEYHDANVRDVKASVVQCDEIWSFTYAKQKNVAGAKAAPEGAGDTWTWTALDSESKLIVSYMVGGRDSEYAIAFMDDLRARLANRVQLTTDGHKAYLEAVEGAFGGDVDYAQLIKIYGGETGSKGHEKKYSPAECTGIKKRRVEGSPDPKLVSTSHVERQNLTMRMHMRRFTRLTNGFSKKVENHCYAVALHFMFYNFVKVHQTLRVTPAMAAGLTDRLWDISDIVKLIEDAEPAPTKRGPYKKRQPENSN</sequence>
<dbReference type="KEGG" id="hdh:G5B40_20280"/>
<dbReference type="AlphaFoldDB" id="A0A7L5BX07"/>
<keyword evidence="3" id="KW-1185">Reference proteome</keyword>
<evidence type="ECO:0000313" key="2">
    <source>
        <dbReference type="EMBL" id="QIE57579.1"/>
    </source>
</evidence>
<dbReference type="PANTHER" id="PTHR33293">
    <property type="entry name" value="INSERTION ELEMENT IS1 1 PROTEIN INSB-RELATED"/>
    <property type="match status" value="1"/>
</dbReference>
<reference evidence="1 3" key="1">
    <citation type="submission" date="2020-02" db="EMBL/GenBank/DDBJ databases">
        <title>complete genome sequence of Rhodobacteraceae bacterium.</title>
        <authorList>
            <person name="Park J."/>
            <person name="Kim Y.-S."/>
            <person name="Kim K.-H."/>
        </authorList>
    </citation>
    <scope>NUCLEOTIDE SEQUENCE [LARGE SCALE GENOMIC DNA]</scope>
    <source>
        <strain evidence="1 3">RR4-56</strain>
    </source>
</reference>
<organism evidence="1 3">
    <name type="scientific">Pikeienuella piscinae</name>
    <dbReference type="NCBI Taxonomy" id="2748098"/>
    <lineage>
        <taxon>Bacteria</taxon>
        <taxon>Pseudomonadati</taxon>
        <taxon>Pseudomonadota</taxon>
        <taxon>Alphaproteobacteria</taxon>
        <taxon>Rhodobacterales</taxon>
        <taxon>Paracoccaceae</taxon>
        <taxon>Pikeienuella</taxon>
    </lineage>
</organism>
<dbReference type="KEGG" id="hdh:G5B40_04555"/>
<evidence type="ECO:0000313" key="3">
    <source>
        <dbReference type="Proteomes" id="UP000503336"/>
    </source>
</evidence>
<dbReference type="Proteomes" id="UP000503336">
    <property type="component" value="Chromosome"/>
</dbReference>
<gene>
    <name evidence="1" type="ORF">G5B40_04555</name>
    <name evidence="2" type="ORF">G5B40_20280</name>
</gene>
<evidence type="ECO:0000313" key="1">
    <source>
        <dbReference type="EMBL" id="QIE54776.1"/>
    </source>
</evidence>
<name>A0A7L5BX07_9RHOB</name>
<proteinExistence type="predicted"/>
<dbReference type="EMBL" id="CP049056">
    <property type="protein sequence ID" value="QIE57579.1"/>
    <property type="molecule type" value="Genomic_DNA"/>
</dbReference>
<accession>A0A7L5BX07</accession>